<dbReference type="Proteomes" id="UP000030765">
    <property type="component" value="Unassembled WGS sequence"/>
</dbReference>
<dbReference type="EMBL" id="ATLV01021518">
    <property type="status" value="NOT_ANNOTATED_CDS"/>
    <property type="molecule type" value="Genomic_DNA"/>
</dbReference>
<dbReference type="EnsemblMetazoa" id="ASIC014560-RA">
    <property type="protein sequence ID" value="ASIC014560-PA"/>
    <property type="gene ID" value="ASIC014560"/>
</dbReference>
<evidence type="ECO:0000313" key="3">
    <source>
        <dbReference type="EnsemblMetazoa" id="ASIC014560-PA"/>
    </source>
</evidence>
<evidence type="ECO:0000256" key="1">
    <source>
        <dbReference type="SAM" id="MobiDB-lite"/>
    </source>
</evidence>
<feature type="region of interest" description="Disordered" evidence="1">
    <location>
        <begin position="1"/>
        <end position="66"/>
    </location>
</feature>
<sequence>MFDGILSKTGNSWEQPDRTASGPEKPVEEKRTSSRSSSPSSSKTLLAQERRIMPRHSRRCAGGVCS</sequence>
<keyword evidence="4" id="KW-1185">Reference proteome</keyword>
<dbReference type="AlphaFoldDB" id="A0A084W8V9"/>
<reference evidence="3" key="2">
    <citation type="submission" date="2020-05" db="UniProtKB">
        <authorList>
            <consortium name="EnsemblMetazoa"/>
        </authorList>
    </citation>
    <scope>IDENTIFICATION</scope>
</reference>
<protein>
    <submittedName>
        <fullName evidence="2 3">Uncharacterized protein</fullName>
    </submittedName>
</protein>
<reference evidence="2 4" key="1">
    <citation type="journal article" date="2014" name="BMC Genomics">
        <title>Genome sequence of Anopheles sinensis provides insight into genetics basis of mosquito competence for malaria parasites.</title>
        <authorList>
            <person name="Zhou D."/>
            <person name="Zhang D."/>
            <person name="Ding G."/>
            <person name="Shi L."/>
            <person name="Hou Q."/>
            <person name="Ye Y."/>
            <person name="Xu Y."/>
            <person name="Zhou H."/>
            <person name="Xiong C."/>
            <person name="Li S."/>
            <person name="Yu J."/>
            <person name="Hong S."/>
            <person name="Yu X."/>
            <person name="Zou P."/>
            <person name="Chen C."/>
            <person name="Chang X."/>
            <person name="Wang W."/>
            <person name="Lv Y."/>
            <person name="Sun Y."/>
            <person name="Ma L."/>
            <person name="Shen B."/>
            <person name="Zhu C."/>
        </authorList>
    </citation>
    <scope>NUCLEOTIDE SEQUENCE [LARGE SCALE GENOMIC DNA]</scope>
</reference>
<gene>
    <name evidence="2" type="ORF">ZHAS_00014560</name>
</gene>
<dbReference type="EMBL" id="KE525319">
    <property type="protein sequence ID" value="KFB46653.1"/>
    <property type="molecule type" value="Genomic_DNA"/>
</dbReference>
<name>A0A084W8V9_ANOSI</name>
<organism evidence="2">
    <name type="scientific">Anopheles sinensis</name>
    <name type="common">Mosquito</name>
    <dbReference type="NCBI Taxonomy" id="74873"/>
    <lineage>
        <taxon>Eukaryota</taxon>
        <taxon>Metazoa</taxon>
        <taxon>Ecdysozoa</taxon>
        <taxon>Arthropoda</taxon>
        <taxon>Hexapoda</taxon>
        <taxon>Insecta</taxon>
        <taxon>Pterygota</taxon>
        <taxon>Neoptera</taxon>
        <taxon>Endopterygota</taxon>
        <taxon>Diptera</taxon>
        <taxon>Nematocera</taxon>
        <taxon>Culicoidea</taxon>
        <taxon>Culicidae</taxon>
        <taxon>Anophelinae</taxon>
        <taxon>Anopheles</taxon>
    </lineage>
</organism>
<evidence type="ECO:0000313" key="2">
    <source>
        <dbReference type="EMBL" id="KFB46653.1"/>
    </source>
</evidence>
<dbReference type="VEuPathDB" id="VectorBase:ASIC014560"/>
<proteinExistence type="predicted"/>
<evidence type="ECO:0000313" key="4">
    <source>
        <dbReference type="Proteomes" id="UP000030765"/>
    </source>
</evidence>
<accession>A0A084W8V9</accession>